<evidence type="ECO:0000256" key="1">
    <source>
        <dbReference type="SAM" id="MobiDB-lite"/>
    </source>
</evidence>
<organism evidence="2 3">
    <name type="scientific">Deinococcus taklimakanensis</name>
    <dbReference type="NCBI Taxonomy" id="536443"/>
    <lineage>
        <taxon>Bacteria</taxon>
        <taxon>Thermotogati</taxon>
        <taxon>Deinococcota</taxon>
        <taxon>Deinococci</taxon>
        <taxon>Deinococcales</taxon>
        <taxon>Deinococcaceae</taxon>
        <taxon>Deinococcus</taxon>
    </lineage>
</organism>
<dbReference type="EMBL" id="JBHUMK010000052">
    <property type="protein sequence ID" value="MFD2610153.1"/>
    <property type="molecule type" value="Genomic_DNA"/>
</dbReference>
<dbReference type="InterPro" id="IPR005082">
    <property type="entry name" value="Peptidase_U9_T4_prohead"/>
</dbReference>
<accession>A0ABW5P6U7</accession>
<proteinExistence type="predicted"/>
<feature type="region of interest" description="Disordered" evidence="1">
    <location>
        <begin position="199"/>
        <end position="226"/>
    </location>
</feature>
<name>A0ABW5P6U7_9DEIO</name>
<dbReference type="Proteomes" id="UP001597475">
    <property type="component" value="Unassembled WGS sequence"/>
</dbReference>
<evidence type="ECO:0000313" key="3">
    <source>
        <dbReference type="Proteomes" id="UP001597475"/>
    </source>
</evidence>
<sequence>MTQMNRSPCLPRLLQESAAGQTDPSQQLRETRQPERANVTLTEATQGGKKVTRFKCDVAKVDIVNRNGRYYPRSAYEAAIAAAQDDLTNGKLWGLLEHADGWDDPMKGRLEKIAGRFDTLSIEGDMVVGEGLIVETASGQDLRALFEGGIAVGISTSGTASVKWLPAKEVVPDHHDPEDLIGVIQDDFRLLTVDFVSDPANPSGQARAAERAQRPPAPTRPQEGTMKWNEKVKKTAERLGLSVEAFVEQHADWAQELQNEGAQAPAPAETGTVSLESYRALENRVVGLTSTVDSLTTQLQNERRDGIAVSALEAARLPSSGTVKDGDTEVDLDASFRTELIDVARRATTDDQAREAVGAKIAQRKALLGQRESAKVPARERNRPANLPAGDNSREATDKPAGTRQVENARSRVGLI</sequence>
<feature type="region of interest" description="Disordered" evidence="1">
    <location>
        <begin position="369"/>
        <end position="416"/>
    </location>
</feature>
<reference evidence="3" key="1">
    <citation type="journal article" date="2019" name="Int. J. Syst. Evol. Microbiol.">
        <title>The Global Catalogue of Microorganisms (GCM) 10K type strain sequencing project: providing services to taxonomists for standard genome sequencing and annotation.</title>
        <authorList>
            <consortium name="The Broad Institute Genomics Platform"/>
            <consortium name="The Broad Institute Genome Sequencing Center for Infectious Disease"/>
            <person name="Wu L."/>
            <person name="Ma J."/>
        </authorList>
    </citation>
    <scope>NUCLEOTIDE SEQUENCE [LARGE SCALE GENOMIC DNA]</scope>
    <source>
        <strain evidence="3">KCTC 33842</strain>
    </source>
</reference>
<comment type="caution">
    <text evidence="2">The sequence shown here is derived from an EMBL/GenBank/DDBJ whole genome shotgun (WGS) entry which is preliminary data.</text>
</comment>
<dbReference type="RefSeq" id="WP_386846106.1">
    <property type="nucleotide sequence ID" value="NZ_JBHUMK010000052.1"/>
</dbReference>
<keyword evidence="3" id="KW-1185">Reference proteome</keyword>
<feature type="compositionally biased region" description="Basic and acidic residues" evidence="1">
    <location>
        <begin position="372"/>
        <end position="383"/>
    </location>
</feature>
<protein>
    <submittedName>
        <fullName evidence="2">Uncharacterized protein</fullName>
    </submittedName>
</protein>
<evidence type="ECO:0000313" key="2">
    <source>
        <dbReference type="EMBL" id="MFD2610153.1"/>
    </source>
</evidence>
<gene>
    <name evidence="2" type="ORF">ACFSR9_11990</name>
</gene>
<dbReference type="Pfam" id="PF03420">
    <property type="entry name" value="Peptidase_S77"/>
    <property type="match status" value="1"/>
</dbReference>